<keyword evidence="2" id="KW-0732">Signal</keyword>
<organism evidence="3 4">
    <name type="scientific">Clostridium chromiireducens</name>
    <dbReference type="NCBI Taxonomy" id="225345"/>
    <lineage>
        <taxon>Bacteria</taxon>
        <taxon>Bacillati</taxon>
        <taxon>Bacillota</taxon>
        <taxon>Clostridia</taxon>
        <taxon>Eubacteriales</taxon>
        <taxon>Clostridiaceae</taxon>
        <taxon>Clostridium</taxon>
    </lineage>
</organism>
<evidence type="ECO:0000256" key="1">
    <source>
        <dbReference type="SAM" id="MobiDB-lite"/>
    </source>
</evidence>
<reference evidence="3 4" key="1">
    <citation type="submission" date="2018-08" db="EMBL/GenBank/DDBJ databases">
        <title>Genome of Clostridium chromiireducens C1, DSM12136.</title>
        <authorList>
            <person name="Xing M."/>
            <person name="Wei Y."/>
            <person name="Ang E.L."/>
            <person name="Zhao H."/>
            <person name="Zhang Y."/>
        </authorList>
    </citation>
    <scope>NUCLEOTIDE SEQUENCE [LARGE SCALE GENOMIC DNA]</scope>
    <source>
        <strain evidence="3 4">C1</strain>
    </source>
</reference>
<protein>
    <recommendedName>
        <fullName evidence="5">Lipoprotein</fullName>
    </recommendedName>
</protein>
<dbReference type="Proteomes" id="UP000265930">
    <property type="component" value="Unassembled WGS sequence"/>
</dbReference>
<accession>A0A399IMI5</accession>
<name>A0A399IMI5_9CLOT</name>
<feature type="signal peptide" evidence="2">
    <location>
        <begin position="1"/>
        <end position="22"/>
    </location>
</feature>
<proteinExistence type="predicted"/>
<dbReference type="RefSeq" id="WP_119367004.1">
    <property type="nucleotide sequence ID" value="NZ_QXDJ01000003.1"/>
</dbReference>
<dbReference type="AlphaFoldDB" id="A0A399IMI5"/>
<evidence type="ECO:0008006" key="5">
    <source>
        <dbReference type="Google" id="ProtNLM"/>
    </source>
</evidence>
<feature type="chain" id="PRO_5038873715" description="Lipoprotein" evidence="2">
    <location>
        <begin position="23"/>
        <end position="221"/>
    </location>
</feature>
<evidence type="ECO:0000313" key="3">
    <source>
        <dbReference type="EMBL" id="RII34220.1"/>
    </source>
</evidence>
<dbReference type="EMBL" id="QXDJ01000003">
    <property type="protein sequence ID" value="RII34220.1"/>
    <property type="molecule type" value="Genomic_DNA"/>
</dbReference>
<gene>
    <name evidence="3" type="ORF">D2A34_13765</name>
</gene>
<sequence>MKKIFVVSVVSLIFILITGCNSNIITQESNSTATSKENVVITTDTPTQTGNERTNKDNFSLNNIDEYSLIFDNEYISLNTANYSGFINKLGAIRSDKKLKVDWSGNCLWREREFDGITICTLIVDSDESRDKTKSVTVYSPKFRTKRNISVGDKLEKLTEVYKKMQIADKNNKLVTNGITTTGEYLFNDEGNYGSTAPYINFKVDNSIIKQISIVVDDEAG</sequence>
<evidence type="ECO:0000313" key="4">
    <source>
        <dbReference type="Proteomes" id="UP000265930"/>
    </source>
</evidence>
<evidence type="ECO:0000256" key="2">
    <source>
        <dbReference type="SAM" id="SignalP"/>
    </source>
</evidence>
<feature type="region of interest" description="Disordered" evidence="1">
    <location>
        <begin position="35"/>
        <end position="56"/>
    </location>
</feature>
<dbReference type="PROSITE" id="PS51257">
    <property type="entry name" value="PROKAR_LIPOPROTEIN"/>
    <property type="match status" value="1"/>
</dbReference>
<comment type="caution">
    <text evidence="3">The sequence shown here is derived from an EMBL/GenBank/DDBJ whole genome shotgun (WGS) entry which is preliminary data.</text>
</comment>